<dbReference type="AlphaFoldDB" id="A0A5B7H272"/>
<evidence type="ECO:0000313" key="3">
    <source>
        <dbReference type="Proteomes" id="UP000324222"/>
    </source>
</evidence>
<dbReference type="Proteomes" id="UP000324222">
    <property type="component" value="Unassembled WGS sequence"/>
</dbReference>
<comment type="caution">
    <text evidence="2">The sequence shown here is derived from an EMBL/GenBank/DDBJ whole genome shotgun (WGS) entry which is preliminary data.</text>
</comment>
<keyword evidence="1" id="KW-0812">Transmembrane</keyword>
<dbReference type="EMBL" id="VSRR010023018">
    <property type="protein sequence ID" value="MPC65182.1"/>
    <property type="molecule type" value="Genomic_DNA"/>
</dbReference>
<protein>
    <submittedName>
        <fullName evidence="2">Uncharacterized protein</fullName>
    </submittedName>
</protein>
<feature type="transmembrane region" description="Helical" evidence="1">
    <location>
        <begin position="41"/>
        <end position="58"/>
    </location>
</feature>
<gene>
    <name evidence="2" type="ORF">E2C01_059312</name>
</gene>
<proteinExistence type="predicted"/>
<keyword evidence="1" id="KW-1133">Transmembrane helix</keyword>
<sequence>MAIVAQTVMVRNRTQPQVCASRHHSLSCSQPSRRKFSVSPIVWAVAVVVVMVVVVVSVRDAAD</sequence>
<organism evidence="2 3">
    <name type="scientific">Portunus trituberculatus</name>
    <name type="common">Swimming crab</name>
    <name type="synonym">Neptunus trituberculatus</name>
    <dbReference type="NCBI Taxonomy" id="210409"/>
    <lineage>
        <taxon>Eukaryota</taxon>
        <taxon>Metazoa</taxon>
        <taxon>Ecdysozoa</taxon>
        <taxon>Arthropoda</taxon>
        <taxon>Crustacea</taxon>
        <taxon>Multicrustacea</taxon>
        <taxon>Malacostraca</taxon>
        <taxon>Eumalacostraca</taxon>
        <taxon>Eucarida</taxon>
        <taxon>Decapoda</taxon>
        <taxon>Pleocyemata</taxon>
        <taxon>Brachyura</taxon>
        <taxon>Eubrachyura</taxon>
        <taxon>Portunoidea</taxon>
        <taxon>Portunidae</taxon>
        <taxon>Portuninae</taxon>
        <taxon>Portunus</taxon>
    </lineage>
</organism>
<keyword evidence="3" id="KW-1185">Reference proteome</keyword>
<evidence type="ECO:0000256" key="1">
    <source>
        <dbReference type="SAM" id="Phobius"/>
    </source>
</evidence>
<keyword evidence="1" id="KW-0472">Membrane</keyword>
<name>A0A5B7H272_PORTR</name>
<accession>A0A5B7H272</accession>
<reference evidence="2 3" key="1">
    <citation type="submission" date="2019-05" db="EMBL/GenBank/DDBJ databases">
        <title>Another draft genome of Portunus trituberculatus and its Hox gene families provides insights of decapod evolution.</title>
        <authorList>
            <person name="Jeong J.-H."/>
            <person name="Song I."/>
            <person name="Kim S."/>
            <person name="Choi T."/>
            <person name="Kim D."/>
            <person name="Ryu S."/>
            <person name="Kim W."/>
        </authorList>
    </citation>
    <scope>NUCLEOTIDE SEQUENCE [LARGE SCALE GENOMIC DNA]</scope>
    <source>
        <tissue evidence="2">Muscle</tissue>
    </source>
</reference>
<evidence type="ECO:0000313" key="2">
    <source>
        <dbReference type="EMBL" id="MPC65182.1"/>
    </source>
</evidence>